<dbReference type="RefSeq" id="WP_189783329.1">
    <property type="nucleotide sequence ID" value="NZ_BNAT01000010.1"/>
</dbReference>
<keyword evidence="2" id="KW-1185">Reference proteome</keyword>
<organism evidence="1 2">
    <name type="scientific">Streptomyces capitiformicae</name>
    <dbReference type="NCBI Taxonomy" id="2014920"/>
    <lineage>
        <taxon>Bacteria</taxon>
        <taxon>Bacillati</taxon>
        <taxon>Actinomycetota</taxon>
        <taxon>Actinomycetes</taxon>
        <taxon>Kitasatosporales</taxon>
        <taxon>Streptomycetaceae</taxon>
        <taxon>Streptomyces</taxon>
    </lineage>
</organism>
<dbReference type="Proteomes" id="UP000603227">
    <property type="component" value="Unassembled WGS sequence"/>
</dbReference>
<reference evidence="1" key="1">
    <citation type="journal article" date="2014" name="Int. J. Syst. Evol. Microbiol.">
        <title>Complete genome sequence of Corynebacterium casei LMG S-19264T (=DSM 44701T), isolated from a smear-ripened cheese.</title>
        <authorList>
            <consortium name="US DOE Joint Genome Institute (JGI-PGF)"/>
            <person name="Walter F."/>
            <person name="Albersmeier A."/>
            <person name="Kalinowski J."/>
            <person name="Ruckert C."/>
        </authorList>
    </citation>
    <scope>NUCLEOTIDE SEQUENCE</scope>
    <source>
        <strain evidence="1">CGMCC 4.7403</strain>
    </source>
</reference>
<evidence type="ECO:0000313" key="2">
    <source>
        <dbReference type="Proteomes" id="UP000603227"/>
    </source>
</evidence>
<name>A0A919L895_9ACTN</name>
<evidence type="ECO:0000313" key="1">
    <source>
        <dbReference type="EMBL" id="GHH88555.1"/>
    </source>
</evidence>
<dbReference type="AlphaFoldDB" id="A0A919L895"/>
<comment type="caution">
    <text evidence="1">The sequence shown here is derived from an EMBL/GenBank/DDBJ whole genome shotgun (WGS) entry which is preliminary data.</text>
</comment>
<accession>A0A919L895</accession>
<protein>
    <submittedName>
        <fullName evidence="1">Uncharacterized protein</fullName>
    </submittedName>
</protein>
<sequence length="121" mass="12845">MLDAAGAHDVRDILKELDGVTADVAGQEQAPEREQPHTIDVPGLLAEHLNATEVAEIREVLRGGRRIRRGQGYSVRVSAPLALHQAVLKQCAALADGGSTPAGRKAYRTYADRIAAVSTAP</sequence>
<gene>
    <name evidence="1" type="ORF">GCM10017771_34380</name>
</gene>
<reference evidence="1" key="2">
    <citation type="submission" date="2020-09" db="EMBL/GenBank/DDBJ databases">
        <authorList>
            <person name="Sun Q."/>
            <person name="Zhou Y."/>
        </authorList>
    </citation>
    <scope>NUCLEOTIDE SEQUENCE</scope>
    <source>
        <strain evidence="1">CGMCC 4.7403</strain>
    </source>
</reference>
<proteinExistence type="predicted"/>
<dbReference type="EMBL" id="BNAT01000010">
    <property type="protein sequence ID" value="GHH88555.1"/>
    <property type="molecule type" value="Genomic_DNA"/>
</dbReference>